<feature type="region of interest" description="Disordered" evidence="1">
    <location>
        <begin position="1"/>
        <end position="20"/>
    </location>
</feature>
<evidence type="ECO:0000313" key="2">
    <source>
        <dbReference type="EMBL" id="GAI95706.1"/>
    </source>
</evidence>
<protein>
    <submittedName>
        <fullName evidence="2">Uncharacterized protein</fullName>
    </submittedName>
</protein>
<gene>
    <name evidence="2" type="ORF">S12H4_29219</name>
</gene>
<name>X1TWF0_9ZZZZ</name>
<feature type="non-terminal residue" evidence="2">
    <location>
        <position position="37"/>
    </location>
</feature>
<comment type="caution">
    <text evidence="2">The sequence shown here is derived from an EMBL/GenBank/DDBJ whole genome shotgun (WGS) entry which is preliminary data.</text>
</comment>
<accession>X1TWF0</accession>
<proteinExistence type="predicted"/>
<dbReference type="AlphaFoldDB" id="X1TWF0"/>
<evidence type="ECO:0000256" key="1">
    <source>
        <dbReference type="SAM" id="MobiDB-lite"/>
    </source>
</evidence>
<organism evidence="2">
    <name type="scientific">marine sediment metagenome</name>
    <dbReference type="NCBI Taxonomy" id="412755"/>
    <lineage>
        <taxon>unclassified sequences</taxon>
        <taxon>metagenomes</taxon>
        <taxon>ecological metagenomes</taxon>
    </lineage>
</organism>
<sequence length="37" mass="4016">MGFGAGGTTRQSQYNQRNDEPIHLLPYTGIYCPTAAS</sequence>
<reference evidence="2" key="1">
    <citation type="journal article" date="2014" name="Front. Microbiol.">
        <title>High frequency of phylogenetically diverse reductive dehalogenase-homologous genes in deep subseafloor sedimentary metagenomes.</title>
        <authorList>
            <person name="Kawai M."/>
            <person name="Futagami T."/>
            <person name="Toyoda A."/>
            <person name="Takaki Y."/>
            <person name="Nishi S."/>
            <person name="Hori S."/>
            <person name="Arai W."/>
            <person name="Tsubouchi T."/>
            <person name="Morono Y."/>
            <person name="Uchiyama I."/>
            <person name="Ito T."/>
            <person name="Fujiyama A."/>
            <person name="Inagaki F."/>
            <person name="Takami H."/>
        </authorList>
    </citation>
    <scope>NUCLEOTIDE SEQUENCE</scope>
    <source>
        <strain evidence="2">Expedition CK06-06</strain>
    </source>
</reference>
<dbReference type="EMBL" id="BARW01016835">
    <property type="protein sequence ID" value="GAI95706.1"/>
    <property type="molecule type" value="Genomic_DNA"/>
</dbReference>